<feature type="compositionally biased region" description="Basic residues" evidence="1">
    <location>
        <begin position="124"/>
        <end position="137"/>
    </location>
</feature>
<organism evidence="2 3">
    <name type="scientific">Trema orientale</name>
    <name type="common">Charcoal tree</name>
    <name type="synonym">Celtis orientalis</name>
    <dbReference type="NCBI Taxonomy" id="63057"/>
    <lineage>
        <taxon>Eukaryota</taxon>
        <taxon>Viridiplantae</taxon>
        <taxon>Streptophyta</taxon>
        <taxon>Embryophyta</taxon>
        <taxon>Tracheophyta</taxon>
        <taxon>Spermatophyta</taxon>
        <taxon>Magnoliopsida</taxon>
        <taxon>eudicotyledons</taxon>
        <taxon>Gunneridae</taxon>
        <taxon>Pentapetalae</taxon>
        <taxon>rosids</taxon>
        <taxon>fabids</taxon>
        <taxon>Rosales</taxon>
        <taxon>Cannabaceae</taxon>
        <taxon>Trema</taxon>
    </lineage>
</organism>
<keyword evidence="3" id="KW-1185">Reference proteome</keyword>
<dbReference type="InParanoid" id="A0A2P5ECW8"/>
<sequence length="137" mass="15089">MGKKKQQKTKEISVAIAEASSTKGDETHQQAQPQTPRKRGRPRKIIETAEKSEEKAIELTEEAAHEKEQVVVGDVSTQSQSKKVKTSEEEQVLLLGQGETQKLIKEEGGSSAAMGGAKKEVLPRRKGRRKSKPRKSS</sequence>
<dbReference type="AlphaFoldDB" id="A0A2P5ECW8"/>
<proteinExistence type="predicted"/>
<dbReference type="Proteomes" id="UP000237000">
    <property type="component" value="Unassembled WGS sequence"/>
</dbReference>
<comment type="caution">
    <text evidence="2">The sequence shown here is derived from an EMBL/GenBank/DDBJ whole genome shotgun (WGS) entry which is preliminary data.</text>
</comment>
<feature type="region of interest" description="Disordered" evidence="1">
    <location>
        <begin position="70"/>
        <end position="90"/>
    </location>
</feature>
<name>A0A2P5ECW8_TREOI</name>
<feature type="region of interest" description="Disordered" evidence="1">
    <location>
        <begin position="1"/>
        <end position="44"/>
    </location>
</feature>
<protein>
    <submittedName>
        <fullName evidence="2">Uncharacterized protein</fullName>
    </submittedName>
</protein>
<gene>
    <name evidence="2" type="ORF">TorRG33x02_207790</name>
</gene>
<evidence type="ECO:0000256" key="1">
    <source>
        <dbReference type="SAM" id="MobiDB-lite"/>
    </source>
</evidence>
<feature type="region of interest" description="Disordered" evidence="1">
    <location>
        <begin position="106"/>
        <end position="137"/>
    </location>
</feature>
<evidence type="ECO:0000313" key="2">
    <source>
        <dbReference type="EMBL" id="PON83364.1"/>
    </source>
</evidence>
<dbReference type="PANTHER" id="PTHR37615:SF1">
    <property type="entry name" value="NUCLEOPORIN NUP159-LIKE"/>
    <property type="match status" value="1"/>
</dbReference>
<dbReference type="OrthoDB" id="1166619at2759"/>
<dbReference type="PANTHER" id="PTHR37615">
    <property type="entry name" value="NUCLEOPORIN NUP159-LIKE"/>
    <property type="match status" value="1"/>
</dbReference>
<accession>A0A2P5ECW8</accession>
<dbReference type="EMBL" id="JXTC01000179">
    <property type="protein sequence ID" value="PON83364.1"/>
    <property type="molecule type" value="Genomic_DNA"/>
</dbReference>
<evidence type="ECO:0000313" key="3">
    <source>
        <dbReference type="Proteomes" id="UP000237000"/>
    </source>
</evidence>
<reference evidence="3" key="1">
    <citation type="submission" date="2016-06" db="EMBL/GenBank/DDBJ databases">
        <title>Parallel loss of symbiosis genes in relatives of nitrogen-fixing non-legume Parasponia.</title>
        <authorList>
            <person name="Van Velzen R."/>
            <person name="Holmer R."/>
            <person name="Bu F."/>
            <person name="Rutten L."/>
            <person name="Van Zeijl A."/>
            <person name="Liu W."/>
            <person name="Santuari L."/>
            <person name="Cao Q."/>
            <person name="Sharma T."/>
            <person name="Shen D."/>
            <person name="Roswanjaya Y."/>
            <person name="Wardhani T."/>
            <person name="Kalhor M.S."/>
            <person name="Jansen J."/>
            <person name="Van den Hoogen J."/>
            <person name="Gungor B."/>
            <person name="Hartog M."/>
            <person name="Hontelez J."/>
            <person name="Verver J."/>
            <person name="Yang W.-C."/>
            <person name="Schijlen E."/>
            <person name="Repin R."/>
            <person name="Schilthuizen M."/>
            <person name="Schranz E."/>
            <person name="Heidstra R."/>
            <person name="Miyata K."/>
            <person name="Fedorova E."/>
            <person name="Kohlen W."/>
            <person name="Bisseling T."/>
            <person name="Smit S."/>
            <person name="Geurts R."/>
        </authorList>
    </citation>
    <scope>NUCLEOTIDE SEQUENCE [LARGE SCALE GENOMIC DNA]</scope>
    <source>
        <strain evidence="3">cv. RG33-2</strain>
    </source>
</reference>